<keyword evidence="2" id="KW-1185">Reference proteome</keyword>
<evidence type="ECO:0000313" key="1">
    <source>
        <dbReference type="EMBL" id="MDX5983480.1"/>
    </source>
</evidence>
<comment type="caution">
    <text evidence="1">The sequence shown here is derived from an EMBL/GenBank/DDBJ whole genome shotgun (WGS) entry which is preliminary data.</text>
</comment>
<gene>
    <name evidence="1" type="ORF">SIL82_04345</name>
</gene>
<accession>A0ABU4PH08</accession>
<dbReference type="InterPro" id="IPR021955">
    <property type="entry name" value="DUF3572"/>
</dbReference>
<sequence length="91" mass="9610">MRARETNPEPAELALRALVWTLGEPDRALRLLDVTGMTPADLRTRAGEPAVLSAVLGFLESYEPDLIACAGGIGERPEAIVAARAALENAA</sequence>
<name>A0ABU4PH08_9SPHN</name>
<organism evidence="1 2">
    <name type="scientific">Sphingomonas echinoides</name>
    <dbReference type="NCBI Taxonomy" id="59803"/>
    <lineage>
        <taxon>Bacteria</taxon>
        <taxon>Pseudomonadati</taxon>
        <taxon>Pseudomonadota</taxon>
        <taxon>Alphaproteobacteria</taxon>
        <taxon>Sphingomonadales</taxon>
        <taxon>Sphingomonadaceae</taxon>
        <taxon>Sphingomonas</taxon>
    </lineage>
</organism>
<dbReference type="EMBL" id="JAWXXV010000001">
    <property type="protein sequence ID" value="MDX5983480.1"/>
    <property type="molecule type" value="Genomic_DNA"/>
</dbReference>
<proteinExistence type="predicted"/>
<reference evidence="1 2" key="1">
    <citation type="submission" date="2023-11" db="EMBL/GenBank/DDBJ databases">
        <title>MicrobeMod: A computational toolkit for identifying prokaryotic methylation and restriction-modification with nanopore sequencing.</title>
        <authorList>
            <person name="Crits-Christoph A."/>
            <person name="Kang S.C."/>
            <person name="Lee H."/>
            <person name="Ostrov N."/>
        </authorList>
    </citation>
    <scope>NUCLEOTIDE SEQUENCE [LARGE SCALE GENOMIC DNA]</scope>
    <source>
        <strain evidence="1 2">ATCC 14820</strain>
    </source>
</reference>
<dbReference type="Pfam" id="PF12096">
    <property type="entry name" value="DUF3572"/>
    <property type="match status" value="1"/>
</dbReference>
<protein>
    <submittedName>
        <fullName evidence="1">DUF3572 domain-containing protein</fullName>
    </submittedName>
</protein>
<dbReference type="Proteomes" id="UP001279660">
    <property type="component" value="Unassembled WGS sequence"/>
</dbReference>
<evidence type="ECO:0000313" key="2">
    <source>
        <dbReference type="Proteomes" id="UP001279660"/>
    </source>
</evidence>
<dbReference type="RefSeq" id="WP_010405039.1">
    <property type="nucleotide sequence ID" value="NZ_JAWXXV010000001.1"/>
</dbReference>